<name>A0A5E8CH28_9ZZZZ</name>
<reference evidence="1" key="1">
    <citation type="submission" date="2019-09" db="EMBL/GenBank/DDBJ databases">
        <authorList>
            <person name="Needham M D."/>
        </authorList>
    </citation>
    <scope>NUCLEOTIDE SEQUENCE</scope>
</reference>
<dbReference type="AlphaFoldDB" id="A0A5E8CH28"/>
<proteinExistence type="predicted"/>
<sequence>MSISSTVNKFNDYIEEMLTQLNNCVNDEDIKLYKGMFTKLRRINSSKAIEQFIIHVLPYKDKIVANDESFFLNHDEASLLNDDNEESIMKALKFKELWSSISNNSKENLFKFFQVLIYYAEEYFKMKYKNLVAT</sequence>
<accession>A0A5E8CH28</accession>
<gene>
    <name evidence="1" type="ORF">CPAV1605_49</name>
</gene>
<dbReference type="EMBL" id="CABVLZ010000001">
    <property type="protein sequence ID" value="VVU94327.1"/>
    <property type="molecule type" value="Genomic_DNA"/>
</dbReference>
<evidence type="ECO:0000313" key="1">
    <source>
        <dbReference type="EMBL" id="VVU94327.1"/>
    </source>
</evidence>
<protein>
    <submittedName>
        <fullName evidence="1">Uncharacterized protein</fullName>
    </submittedName>
</protein>
<organism evidence="1">
    <name type="scientific">seawater metagenome</name>
    <dbReference type="NCBI Taxonomy" id="1561972"/>
    <lineage>
        <taxon>unclassified sequences</taxon>
        <taxon>metagenomes</taxon>
        <taxon>ecological metagenomes</taxon>
    </lineage>
</organism>